<dbReference type="EMBL" id="GBXM01066594">
    <property type="protein sequence ID" value="JAH41983.1"/>
    <property type="molecule type" value="Transcribed_RNA"/>
</dbReference>
<proteinExistence type="predicted"/>
<dbReference type="AlphaFoldDB" id="A0A0E9SN92"/>
<reference evidence="1" key="2">
    <citation type="journal article" date="2015" name="Fish Shellfish Immunol.">
        <title>Early steps in the European eel (Anguilla anguilla)-Vibrio vulnificus interaction in the gills: Role of the RtxA13 toxin.</title>
        <authorList>
            <person name="Callol A."/>
            <person name="Pajuelo D."/>
            <person name="Ebbesson L."/>
            <person name="Teles M."/>
            <person name="MacKenzie S."/>
            <person name="Amaro C."/>
        </authorList>
    </citation>
    <scope>NUCLEOTIDE SEQUENCE</scope>
</reference>
<accession>A0A0E9SN92</accession>
<evidence type="ECO:0000313" key="1">
    <source>
        <dbReference type="EMBL" id="JAH41983.1"/>
    </source>
</evidence>
<protein>
    <submittedName>
        <fullName evidence="1">Uncharacterized protein</fullName>
    </submittedName>
</protein>
<reference evidence="1" key="1">
    <citation type="submission" date="2014-11" db="EMBL/GenBank/DDBJ databases">
        <authorList>
            <person name="Amaro Gonzalez C."/>
        </authorList>
    </citation>
    <scope>NUCLEOTIDE SEQUENCE</scope>
</reference>
<name>A0A0E9SN92_ANGAN</name>
<sequence>MIKVKIKNNKKKLLQLLKISTFCVHIHTTWPNYEKQAQVLSDTFGHIEHVTCKMCDTFNTFIQVTNTILKKQQTTI</sequence>
<organism evidence="1">
    <name type="scientific">Anguilla anguilla</name>
    <name type="common">European freshwater eel</name>
    <name type="synonym">Muraena anguilla</name>
    <dbReference type="NCBI Taxonomy" id="7936"/>
    <lineage>
        <taxon>Eukaryota</taxon>
        <taxon>Metazoa</taxon>
        <taxon>Chordata</taxon>
        <taxon>Craniata</taxon>
        <taxon>Vertebrata</taxon>
        <taxon>Euteleostomi</taxon>
        <taxon>Actinopterygii</taxon>
        <taxon>Neopterygii</taxon>
        <taxon>Teleostei</taxon>
        <taxon>Anguilliformes</taxon>
        <taxon>Anguillidae</taxon>
        <taxon>Anguilla</taxon>
    </lineage>
</organism>